<dbReference type="GO" id="GO:0009225">
    <property type="term" value="P:nucleotide-sugar metabolic process"/>
    <property type="evidence" value="ECO:0007669"/>
    <property type="project" value="InterPro"/>
</dbReference>
<dbReference type="InterPro" id="IPR016040">
    <property type="entry name" value="NAD(P)-bd_dom"/>
</dbReference>
<comment type="similarity">
    <text evidence="3 8">Belongs to the NAD(P)-dependent epimerase/dehydratase family. dTDP-glucose dehydratase subfamily.</text>
</comment>
<dbReference type="Pfam" id="PF16363">
    <property type="entry name" value="GDP_Man_Dehyd"/>
    <property type="match status" value="1"/>
</dbReference>
<evidence type="ECO:0000259" key="9">
    <source>
        <dbReference type="Pfam" id="PF16363"/>
    </source>
</evidence>
<comment type="catalytic activity">
    <reaction evidence="1 8">
        <text>dTDP-alpha-D-glucose = dTDP-4-dehydro-6-deoxy-alpha-D-glucose + H2O</text>
        <dbReference type="Rhea" id="RHEA:17221"/>
        <dbReference type="ChEBI" id="CHEBI:15377"/>
        <dbReference type="ChEBI" id="CHEBI:57477"/>
        <dbReference type="ChEBI" id="CHEBI:57649"/>
        <dbReference type="EC" id="4.2.1.46"/>
    </reaction>
</comment>
<dbReference type="OrthoDB" id="9801785at2"/>
<evidence type="ECO:0000256" key="4">
    <source>
        <dbReference type="ARBA" id="ARBA00011990"/>
    </source>
</evidence>
<dbReference type="KEGG" id="erz:ER308_12495"/>
<dbReference type="InterPro" id="IPR005888">
    <property type="entry name" value="dTDP_Gluc_deHydtase"/>
</dbReference>
<dbReference type="GO" id="GO:0008460">
    <property type="term" value="F:dTDP-glucose 4,6-dehydratase activity"/>
    <property type="evidence" value="ECO:0007669"/>
    <property type="project" value="UniProtKB-EC"/>
</dbReference>
<dbReference type="InterPro" id="IPR036291">
    <property type="entry name" value="NAD(P)-bd_dom_sf"/>
</dbReference>
<dbReference type="RefSeq" id="WP_131155298.1">
    <property type="nucleotide sequence ID" value="NZ_CP036402.1"/>
</dbReference>
<evidence type="ECO:0000256" key="7">
    <source>
        <dbReference type="ARBA" id="ARBA00023239"/>
    </source>
</evidence>
<organism evidence="10 11">
    <name type="scientific">Egibacter rhizosphaerae</name>
    <dbReference type="NCBI Taxonomy" id="1670831"/>
    <lineage>
        <taxon>Bacteria</taxon>
        <taxon>Bacillati</taxon>
        <taxon>Actinomycetota</taxon>
        <taxon>Nitriliruptoria</taxon>
        <taxon>Egibacterales</taxon>
        <taxon>Egibacteraceae</taxon>
        <taxon>Egibacter</taxon>
    </lineage>
</organism>
<dbReference type="Gene3D" id="3.90.25.10">
    <property type="entry name" value="UDP-galactose 4-epimerase, domain 1"/>
    <property type="match status" value="1"/>
</dbReference>
<dbReference type="SUPFAM" id="SSF51735">
    <property type="entry name" value="NAD(P)-binding Rossmann-fold domains"/>
    <property type="match status" value="1"/>
</dbReference>
<dbReference type="NCBIfam" id="TIGR01181">
    <property type="entry name" value="dTDP_gluc_dehyt"/>
    <property type="match status" value="1"/>
</dbReference>
<evidence type="ECO:0000313" key="11">
    <source>
        <dbReference type="Proteomes" id="UP000291469"/>
    </source>
</evidence>
<protein>
    <recommendedName>
        <fullName evidence="5 8">dTDP-glucose 4,6-dehydratase</fullName>
        <ecNumber evidence="4 8">4.2.1.46</ecNumber>
    </recommendedName>
</protein>
<evidence type="ECO:0000256" key="6">
    <source>
        <dbReference type="ARBA" id="ARBA00023027"/>
    </source>
</evidence>
<feature type="domain" description="NAD(P)-binding" evidence="9">
    <location>
        <begin position="4"/>
        <end position="299"/>
    </location>
</feature>
<dbReference type="PANTHER" id="PTHR43000">
    <property type="entry name" value="DTDP-D-GLUCOSE 4,6-DEHYDRATASE-RELATED"/>
    <property type="match status" value="1"/>
</dbReference>
<accession>A0A411YGN1</accession>
<name>A0A411YGN1_9ACTN</name>
<reference evidence="10 11" key="1">
    <citation type="submission" date="2019-01" db="EMBL/GenBank/DDBJ databases">
        <title>Egibacter rhizosphaerae EGI 80759T.</title>
        <authorList>
            <person name="Chen D.-D."/>
            <person name="Tian Y."/>
            <person name="Jiao J.-Y."/>
            <person name="Zhang X.-T."/>
            <person name="Zhang Y.-G."/>
            <person name="Zhang Y."/>
            <person name="Xiao M."/>
            <person name="Shu W.-S."/>
            <person name="Li W.-J."/>
        </authorList>
    </citation>
    <scope>NUCLEOTIDE SEQUENCE [LARGE SCALE GENOMIC DNA]</scope>
    <source>
        <strain evidence="10 11">EGI 80759</strain>
    </source>
</reference>
<keyword evidence="11" id="KW-1185">Reference proteome</keyword>
<keyword evidence="7 8" id="KW-0456">Lyase</keyword>
<dbReference type="EC" id="4.2.1.46" evidence="4 8"/>
<dbReference type="CDD" id="cd05246">
    <property type="entry name" value="dTDP_GD_SDR_e"/>
    <property type="match status" value="1"/>
</dbReference>
<dbReference type="EMBL" id="CP036402">
    <property type="protein sequence ID" value="QBI20301.1"/>
    <property type="molecule type" value="Genomic_DNA"/>
</dbReference>
<evidence type="ECO:0000256" key="8">
    <source>
        <dbReference type="RuleBase" id="RU004473"/>
    </source>
</evidence>
<evidence type="ECO:0000256" key="1">
    <source>
        <dbReference type="ARBA" id="ARBA00001539"/>
    </source>
</evidence>
<proteinExistence type="inferred from homology"/>
<gene>
    <name evidence="10" type="primary">rfbB</name>
    <name evidence="10" type="ORF">ER308_12495</name>
</gene>
<evidence type="ECO:0000313" key="10">
    <source>
        <dbReference type="EMBL" id="QBI20301.1"/>
    </source>
</evidence>
<keyword evidence="6" id="KW-0520">NAD</keyword>
<evidence type="ECO:0000256" key="3">
    <source>
        <dbReference type="ARBA" id="ARBA00008178"/>
    </source>
</evidence>
<evidence type="ECO:0000256" key="2">
    <source>
        <dbReference type="ARBA" id="ARBA00001911"/>
    </source>
</evidence>
<sequence length="328" mass="35691">MRILVTGGCGFIGSHLVRRALAEGAEVTNLDALTYAGNPANLADVADEPGYRFVEGDIRDRELLARLIEGHDAVAHFAAESHVDRSIDGSAEFITTNVEGTHAVLEAARRAEVPRILHVSTDEVYGSVAAPHRSAESDAFAPSSPYAASKAAADLLAQSYRTTYDLPVSITRTSNNFGPYHYPEKMIPLFVTNLLDGEPVPVYGDGSNVRDWLYVLDNVDAQWRVLVDAEPGATYNVGADAATSNLELTHRILAAVGAGEDMIRFVADRPGHDLRYSVDSSALRAATGWAPRRSLDDALVETVDWYRSREDWWRPLKQAGATARRGVT</sequence>
<comment type="cofactor">
    <cofactor evidence="2 8">
        <name>NAD(+)</name>
        <dbReference type="ChEBI" id="CHEBI:57540"/>
    </cofactor>
</comment>
<dbReference type="Proteomes" id="UP000291469">
    <property type="component" value="Chromosome"/>
</dbReference>
<dbReference type="AlphaFoldDB" id="A0A411YGN1"/>
<dbReference type="Gene3D" id="3.40.50.720">
    <property type="entry name" value="NAD(P)-binding Rossmann-like Domain"/>
    <property type="match status" value="1"/>
</dbReference>
<evidence type="ECO:0000256" key="5">
    <source>
        <dbReference type="ARBA" id="ARBA00016977"/>
    </source>
</evidence>